<keyword evidence="2" id="KW-1185">Reference proteome</keyword>
<dbReference type="Proteomes" id="UP000887458">
    <property type="component" value="Unassembled WGS sequence"/>
</dbReference>
<comment type="caution">
    <text evidence="1">The sequence shown here is derived from an EMBL/GenBank/DDBJ whole genome shotgun (WGS) entry which is preliminary data.</text>
</comment>
<dbReference type="EMBL" id="NJHN03000128">
    <property type="protein sequence ID" value="KAH9412766.1"/>
    <property type="molecule type" value="Genomic_DNA"/>
</dbReference>
<accession>A0ABQ8IRF1</accession>
<evidence type="ECO:0000313" key="1">
    <source>
        <dbReference type="EMBL" id="KAH9412766.1"/>
    </source>
</evidence>
<protein>
    <submittedName>
        <fullName evidence="1">Uncharacterized protein</fullName>
    </submittedName>
</protein>
<evidence type="ECO:0000313" key="2">
    <source>
        <dbReference type="Proteomes" id="UP000887458"/>
    </source>
</evidence>
<reference evidence="1 2" key="2">
    <citation type="journal article" date="2022" name="Mol. Biol. Evol.">
        <title>Comparative Genomics Reveals Insights into the Divergent Evolution of Astigmatic Mites and Household Pest Adaptations.</title>
        <authorList>
            <person name="Xiong Q."/>
            <person name="Wan A.T."/>
            <person name="Liu X."/>
            <person name="Fung C.S."/>
            <person name="Xiao X."/>
            <person name="Malainual N."/>
            <person name="Hou J."/>
            <person name="Wang L."/>
            <person name="Wang M."/>
            <person name="Yang K.Y."/>
            <person name="Cui Y."/>
            <person name="Leung E.L."/>
            <person name="Nong W."/>
            <person name="Shin S.K."/>
            <person name="Au S.W."/>
            <person name="Jeong K.Y."/>
            <person name="Chew F.T."/>
            <person name="Hui J.H."/>
            <person name="Leung T.F."/>
            <person name="Tungtrongchitr A."/>
            <person name="Zhong N."/>
            <person name="Liu Z."/>
            <person name="Tsui S.K."/>
        </authorList>
    </citation>
    <scope>NUCLEOTIDE SEQUENCE [LARGE SCALE GENOMIC DNA]</scope>
    <source>
        <strain evidence="1">Derp</strain>
    </source>
</reference>
<name>A0ABQ8IRF1_DERPT</name>
<gene>
    <name evidence="1" type="ORF">DERP_009747</name>
</gene>
<organism evidence="1 2">
    <name type="scientific">Dermatophagoides pteronyssinus</name>
    <name type="common">European house dust mite</name>
    <dbReference type="NCBI Taxonomy" id="6956"/>
    <lineage>
        <taxon>Eukaryota</taxon>
        <taxon>Metazoa</taxon>
        <taxon>Ecdysozoa</taxon>
        <taxon>Arthropoda</taxon>
        <taxon>Chelicerata</taxon>
        <taxon>Arachnida</taxon>
        <taxon>Acari</taxon>
        <taxon>Acariformes</taxon>
        <taxon>Sarcoptiformes</taxon>
        <taxon>Astigmata</taxon>
        <taxon>Psoroptidia</taxon>
        <taxon>Analgoidea</taxon>
        <taxon>Pyroglyphidae</taxon>
        <taxon>Dermatophagoidinae</taxon>
        <taxon>Dermatophagoides</taxon>
    </lineage>
</organism>
<reference evidence="1 2" key="1">
    <citation type="journal article" date="2018" name="J. Allergy Clin. Immunol.">
        <title>High-quality assembly of Dermatophagoides pteronyssinus genome and transcriptome reveals a wide range of novel allergens.</title>
        <authorList>
            <person name="Liu X.Y."/>
            <person name="Yang K.Y."/>
            <person name="Wang M.Q."/>
            <person name="Kwok J.S."/>
            <person name="Zeng X."/>
            <person name="Yang Z."/>
            <person name="Xiao X.J."/>
            <person name="Lau C.P."/>
            <person name="Li Y."/>
            <person name="Huang Z.M."/>
            <person name="Ba J.G."/>
            <person name="Yim A.K."/>
            <person name="Ouyang C.Y."/>
            <person name="Ngai S.M."/>
            <person name="Chan T.F."/>
            <person name="Leung E.L."/>
            <person name="Liu L."/>
            <person name="Liu Z.G."/>
            <person name="Tsui S.K."/>
        </authorList>
    </citation>
    <scope>NUCLEOTIDE SEQUENCE [LARGE SCALE GENOMIC DNA]</scope>
    <source>
        <strain evidence="1">Derp</strain>
    </source>
</reference>
<sequence length="78" mass="8562">MRIRSPLRPCRFVVPKIDNDCSDGGDALPSTAADAIRVMSNLTSGAYLTSNMMDAIEELSLLLLAAIVGCIKRQYKRF</sequence>
<proteinExistence type="predicted"/>